<accession>A0A2P8PTE4</accession>
<dbReference type="GO" id="GO:0003677">
    <property type="term" value="F:DNA binding"/>
    <property type="evidence" value="ECO:0007669"/>
    <property type="project" value="InterPro"/>
</dbReference>
<evidence type="ECO:0000259" key="1">
    <source>
        <dbReference type="PROSITE" id="PS50943"/>
    </source>
</evidence>
<feature type="domain" description="HTH cro/C1-type" evidence="1">
    <location>
        <begin position="18"/>
        <end position="53"/>
    </location>
</feature>
<keyword evidence="3" id="KW-1185">Reference proteome</keyword>
<organism evidence="2 3">
    <name type="scientific">Streptomyces dioscori</name>
    <dbReference type="NCBI Taxonomy" id="2109333"/>
    <lineage>
        <taxon>Bacteria</taxon>
        <taxon>Bacillati</taxon>
        <taxon>Actinomycetota</taxon>
        <taxon>Actinomycetes</taxon>
        <taxon>Kitasatosporales</taxon>
        <taxon>Streptomycetaceae</taxon>
        <taxon>Streptomyces</taxon>
        <taxon>Streptomyces aurantiacus group</taxon>
    </lineage>
</organism>
<evidence type="ECO:0000313" key="3">
    <source>
        <dbReference type="Proteomes" id="UP000240429"/>
    </source>
</evidence>
<dbReference type="AlphaFoldDB" id="A0A2P8PTE4"/>
<dbReference type="EMBL" id="PYBJ01000044">
    <property type="protein sequence ID" value="PSM37280.1"/>
    <property type="molecule type" value="Genomic_DNA"/>
</dbReference>
<dbReference type="Gene3D" id="1.10.260.40">
    <property type="entry name" value="lambda repressor-like DNA-binding domains"/>
    <property type="match status" value="1"/>
</dbReference>
<reference evidence="2 3" key="1">
    <citation type="submission" date="2018-03" db="EMBL/GenBank/DDBJ databases">
        <title>Streptomyces dioscori sp. nov., a novel endophytic actinobacterium isolated from bulbil of Dioscorea bulbifera L.</title>
        <authorList>
            <person name="Zhikuan W."/>
        </authorList>
    </citation>
    <scope>NUCLEOTIDE SEQUENCE [LARGE SCALE GENOMIC DNA]</scope>
    <source>
        <strain evidence="2 3">A217</strain>
    </source>
</reference>
<protein>
    <recommendedName>
        <fullName evidence="1">HTH cro/C1-type domain-containing protein</fullName>
    </recommendedName>
</protein>
<gene>
    <name evidence="2" type="ORF">C6Y14_43245</name>
</gene>
<dbReference type="SUPFAM" id="SSF47413">
    <property type="entry name" value="lambda repressor-like DNA-binding domains"/>
    <property type="match status" value="1"/>
</dbReference>
<proteinExistence type="predicted"/>
<dbReference type="CDD" id="cd00093">
    <property type="entry name" value="HTH_XRE"/>
    <property type="match status" value="1"/>
</dbReference>
<dbReference type="PROSITE" id="PS50943">
    <property type="entry name" value="HTH_CROC1"/>
    <property type="match status" value="1"/>
</dbReference>
<dbReference type="Pfam" id="PF13560">
    <property type="entry name" value="HTH_31"/>
    <property type="match status" value="1"/>
</dbReference>
<dbReference type="Proteomes" id="UP000240429">
    <property type="component" value="Unassembled WGS sequence"/>
</dbReference>
<evidence type="ECO:0000313" key="2">
    <source>
        <dbReference type="EMBL" id="PSM37280.1"/>
    </source>
</evidence>
<dbReference type="InterPro" id="IPR001387">
    <property type="entry name" value="Cro/C1-type_HTH"/>
</dbReference>
<name>A0A2P8PTE4_9ACTN</name>
<comment type="caution">
    <text evidence="2">The sequence shown here is derived from an EMBL/GenBank/DDBJ whole genome shotgun (WGS) entry which is preliminary data.</text>
</comment>
<dbReference type="InterPro" id="IPR010982">
    <property type="entry name" value="Lambda_DNA-bd_dom_sf"/>
</dbReference>
<sequence length="82" mass="8540">MVEPHAGGDGATFGTEPRRLRRAAGLSLADLAVVLGTGKGYLSCLERNMQRPSEQFARVRDVARTTGGALLALAGSLAESGR</sequence>